<keyword evidence="5" id="KW-1185">Reference proteome</keyword>
<gene>
    <name evidence="4" type="ORF">IV203_028721</name>
</gene>
<feature type="region of interest" description="Disordered" evidence="2">
    <location>
        <begin position="1"/>
        <end position="41"/>
    </location>
</feature>
<comment type="caution">
    <text evidence="4">The sequence shown here is derived from an EMBL/GenBank/DDBJ whole genome shotgun (WGS) entry which is preliminary data.</text>
</comment>
<protein>
    <submittedName>
        <fullName evidence="4">MATE efflux family protein</fullName>
    </submittedName>
</protein>
<evidence type="ECO:0000313" key="5">
    <source>
        <dbReference type="Proteomes" id="UP000693970"/>
    </source>
</evidence>
<evidence type="ECO:0000313" key="4">
    <source>
        <dbReference type="EMBL" id="KAG7366051.1"/>
    </source>
</evidence>
<comment type="similarity">
    <text evidence="1">Belongs to the multi antimicrobial extrusion (MATE) (TC 2.A.66.1) family.</text>
</comment>
<keyword evidence="3" id="KW-0812">Transmembrane</keyword>
<dbReference type="Proteomes" id="UP000693970">
    <property type="component" value="Unassembled WGS sequence"/>
</dbReference>
<reference evidence="4" key="1">
    <citation type="journal article" date="2021" name="Sci. Rep.">
        <title>Diploid genomic architecture of Nitzschia inconspicua, an elite biomass production diatom.</title>
        <authorList>
            <person name="Oliver A."/>
            <person name="Podell S."/>
            <person name="Pinowska A."/>
            <person name="Traller J.C."/>
            <person name="Smith S.R."/>
            <person name="McClure R."/>
            <person name="Beliaev A."/>
            <person name="Bohutskyi P."/>
            <person name="Hill E.A."/>
            <person name="Rabines A."/>
            <person name="Zheng H."/>
            <person name="Allen L.Z."/>
            <person name="Kuo A."/>
            <person name="Grigoriev I.V."/>
            <person name="Allen A.E."/>
            <person name="Hazlebeck D."/>
            <person name="Allen E.E."/>
        </authorList>
    </citation>
    <scope>NUCLEOTIDE SEQUENCE</scope>
    <source>
        <strain evidence="4">Hildebrandi</strain>
    </source>
</reference>
<dbReference type="PANTHER" id="PTHR11206">
    <property type="entry name" value="MULTIDRUG RESISTANCE PROTEIN"/>
    <property type="match status" value="1"/>
</dbReference>
<dbReference type="GO" id="GO:0016020">
    <property type="term" value="C:membrane"/>
    <property type="evidence" value="ECO:0007669"/>
    <property type="project" value="InterPro"/>
</dbReference>
<feature type="transmembrane region" description="Helical" evidence="3">
    <location>
        <begin position="229"/>
        <end position="248"/>
    </location>
</feature>
<evidence type="ECO:0000256" key="1">
    <source>
        <dbReference type="ARBA" id="ARBA00010199"/>
    </source>
</evidence>
<feature type="compositionally biased region" description="Polar residues" evidence="2">
    <location>
        <begin position="1"/>
        <end position="14"/>
    </location>
</feature>
<keyword evidence="3" id="KW-1133">Transmembrane helix</keyword>
<organism evidence="4 5">
    <name type="scientific">Nitzschia inconspicua</name>
    <dbReference type="NCBI Taxonomy" id="303405"/>
    <lineage>
        <taxon>Eukaryota</taxon>
        <taxon>Sar</taxon>
        <taxon>Stramenopiles</taxon>
        <taxon>Ochrophyta</taxon>
        <taxon>Bacillariophyta</taxon>
        <taxon>Bacillariophyceae</taxon>
        <taxon>Bacillariophycidae</taxon>
        <taxon>Bacillariales</taxon>
        <taxon>Bacillariaceae</taxon>
        <taxon>Nitzschia</taxon>
    </lineage>
</organism>
<sequence>MASSNDTSRTSYPTKTIHEDHKTESTGTMTTLPSKDRHHPIETQRLLASNKRAISVDESDEPAESKKEQSIKDDVVDILKLGFPIFLSSLSWVGKKTTDTALLGHVSQEALAAAALLDLWTMASQVLLNGRILGVLVGGAIGAGNNMLAGIYLQVSYVVLFAVSIVVVVAWSLTEQVWLWYGSDAEISHMAGFYAKALSIAIPGIVSFNQLAQFFSAQKIMHPEVNTSAFGHFVYLVFGLVFVLGWPFPGFEGYGFTACPLVTVDVTYFQLGF</sequence>
<evidence type="ECO:0000256" key="2">
    <source>
        <dbReference type="SAM" id="MobiDB-lite"/>
    </source>
</evidence>
<dbReference type="GO" id="GO:0042910">
    <property type="term" value="F:xenobiotic transmembrane transporter activity"/>
    <property type="evidence" value="ECO:0007669"/>
    <property type="project" value="InterPro"/>
</dbReference>
<dbReference type="EMBL" id="JAGRRH010000007">
    <property type="protein sequence ID" value="KAG7366051.1"/>
    <property type="molecule type" value="Genomic_DNA"/>
</dbReference>
<name>A0A9K3LSA5_9STRA</name>
<feature type="transmembrane region" description="Helical" evidence="3">
    <location>
        <begin position="193"/>
        <end position="217"/>
    </location>
</feature>
<dbReference type="GO" id="GO:0015297">
    <property type="term" value="F:antiporter activity"/>
    <property type="evidence" value="ECO:0007669"/>
    <property type="project" value="InterPro"/>
</dbReference>
<reference evidence="4" key="2">
    <citation type="submission" date="2021-04" db="EMBL/GenBank/DDBJ databases">
        <authorList>
            <person name="Podell S."/>
        </authorList>
    </citation>
    <scope>NUCLEOTIDE SEQUENCE</scope>
    <source>
        <strain evidence="4">Hildebrandi</strain>
    </source>
</reference>
<evidence type="ECO:0000256" key="3">
    <source>
        <dbReference type="SAM" id="Phobius"/>
    </source>
</evidence>
<feature type="transmembrane region" description="Helical" evidence="3">
    <location>
        <begin position="151"/>
        <end position="173"/>
    </location>
</feature>
<proteinExistence type="inferred from homology"/>
<keyword evidence="3" id="KW-0472">Membrane</keyword>
<accession>A0A9K3LSA5</accession>
<dbReference type="OrthoDB" id="2126698at2759"/>
<dbReference type="InterPro" id="IPR002528">
    <property type="entry name" value="MATE_fam"/>
</dbReference>
<dbReference type="Pfam" id="PF01554">
    <property type="entry name" value="MatE"/>
    <property type="match status" value="1"/>
</dbReference>
<dbReference type="AlphaFoldDB" id="A0A9K3LSA5"/>